<dbReference type="InterPro" id="IPR009030">
    <property type="entry name" value="Growth_fac_rcpt_cys_sf"/>
</dbReference>
<feature type="domain" description="EGF-like" evidence="22">
    <location>
        <begin position="1311"/>
        <end position="1348"/>
    </location>
</feature>
<keyword evidence="24" id="KW-1185">Reference proteome</keyword>
<dbReference type="PANTHER" id="PTHR24049">
    <property type="entry name" value="CRUMBS FAMILY MEMBER"/>
    <property type="match status" value="1"/>
</dbReference>
<evidence type="ECO:0000256" key="9">
    <source>
        <dbReference type="ARBA" id="ARBA00022737"/>
    </source>
</evidence>
<dbReference type="CDD" id="cd00054">
    <property type="entry name" value="EGF_CA"/>
    <property type="match status" value="11"/>
</dbReference>
<evidence type="ECO:0000256" key="13">
    <source>
        <dbReference type="ARBA" id="ARBA00023157"/>
    </source>
</evidence>
<evidence type="ECO:0000259" key="21">
    <source>
        <dbReference type="PROSITE" id="PS50025"/>
    </source>
</evidence>
<keyword evidence="15" id="KW-0966">Cell projection</keyword>
<feature type="domain" description="EGF-like" evidence="22">
    <location>
        <begin position="1196"/>
        <end position="1232"/>
    </location>
</feature>
<comment type="function">
    <text evidence="16">Forms the apical lamina, a component of the extracellular matrix.</text>
</comment>
<keyword evidence="14" id="KW-0325">Glycoprotein</keyword>
<evidence type="ECO:0000313" key="23">
    <source>
        <dbReference type="Ensembl" id="ENSCSEP00000026728.1"/>
    </source>
</evidence>
<evidence type="ECO:0000259" key="22">
    <source>
        <dbReference type="PROSITE" id="PS50026"/>
    </source>
</evidence>
<comment type="caution">
    <text evidence="18">Lacks conserved residue(s) required for the propagation of feature annotation.</text>
</comment>
<dbReference type="GO" id="GO:0045197">
    <property type="term" value="P:establishment or maintenance of epithelial cell apical/basal polarity"/>
    <property type="evidence" value="ECO:0007669"/>
    <property type="project" value="TreeGrafter"/>
</dbReference>
<evidence type="ECO:0000256" key="2">
    <source>
        <dbReference type="ARBA" id="ARBA00004316"/>
    </source>
</evidence>
<dbReference type="GO" id="GO:0007219">
    <property type="term" value="P:Notch signaling pathway"/>
    <property type="evidence" value="ECO:0007669"/>
    <property type="project" value="UniProtKB-KW"/>
</dbReference>
<dbReference type="PROSITE" id="PS01186">
    <property type="entry name" value="EGF_2"/>
    <property type="match status" value="16"/>
</dbReference>
<feature type="disulfide bond" evidence="18">
    <location>
        <begin position="1238"/>
        <end position="1248"/>
    </location>
</feature>
<dbReference type="Pfam" id="PF12661">
    <property type="entry name" value="hEGF"/>
    <property type="match status" value="2"/>
</dbReference>
<dbReference type="FunFam" id="2.10.25.10:FF:000784">
    <property type="entry name" value="Uncharacterized protein"/>
    <property type="match status" value="1"/>
</dbReference>
<dbReference type="FunCoup" id="A0A3P8WGW6">
    <property type="interactions" value="308"/>
</dbReference>
<feature type="disulfide bond" evidence="18">
    <location>
        <begin position="1338"/>
        <end position="1347"/>
    </location>
</feature>
<dbReference type="PROSITE" id="PS50025">
    <property type="entry name" value="LAM_G_DOMAIN"/>
    <property type="match status" value="3"/>
</dbReference>
<dbReference type="FunFam" id="2.10.25.10:FF:000796">
    <property type="entry name" value="Crumbs cell polarity complex component 2b"/>
    <property type="match status" value="1"/>
</dbReference>
<dbReference type="InParanoid" id="A0A3P8WGW6"/>
<dbReference type="FunFam" id="2.10.25.10:FF:000146">
    <property type="entry name" value="Putative neurogenic locus notch"/>
    <property type="match status" value="1"/>
</dbReference>
<feature type="domain" description="EGF-like" evidence="22">
    <location>
        <begin position="516"/>
        <end position="557"/>
    </location>
</feature>
<evidence type="ECO:0000256" key="5">
    <source>
        <dbReference type="ARBA" id="ARBA00022475"/>
    </source>
</evidence>
<evidence type="ECO:0000256" key="7">
    <source>
        <dbReference type="ARBA" id="ARBA00022692"/>
    </source>
</evidence>
<accession>A0A3P8WGW6</accession>
<evidence type="ECO:0000256" key="4">
    <source>
        <dbReference type="ARBA" id="ARBA00022473"/>
    </source>
</evidence>
<comment type="subcellular location">
    <subcellularLocation>
        <location evidence="1">Apical cell membrane</location>
        <topology evidence="1">Single-pass type I membrane protein</topology>
    </subcellularLocation>
    <subcellularLocation>
        <location evidence="2">Cell projection</location>
    </subcellularLocation>
</comment>
<dbReference type="FunFam" id="2.10.25.10:FF:000004">
    <property type="entry name" value="Neurogenic locus notch 1"/>
    <property type="match status" value="1"/>
</dbReference>
<dbReference type="PRINTS" id="PR00010">
    <property type="entry name" value="EGFBLOOD"/>
</dbReference>
<comment type="subunit">
    <text evidence="3">Homotetramer.</text>
</comment>
<dbReference type="OrthoDB" id="283575at2759"/>
<dbReference type="PROSITE" id="PS00010">
    <property type="entry name" value="ASX_HYDROXYL"/>
    <property type="match status" value="10"/>
</dbReference>
<feature type="disulfide bond" evidence="18">
    <location>
        <begin position="365"/>
        <end position="374"/>
    </location>
</feature>
<evidence type="ECO:0000256" key="19">
    <source>
        <dbReference type="SAM" id="Phobius"/>
    </source>
</evidence>
<feature type="domain" description="EGF-like" evidence="22">
    <location>
        <begin position="472"/>
        <end position="514"/>
    </location>
</feature>
<evidence type="ECO:0000256" key="15">
    <source>
        <dbReference type="ARBA" id="ARBA00023273"/>
    </source>
</evidence>
<comment type="similarity">
    <text evidence="17">Belongs to the Crumbs protein family.</text>
</comment>
<dbReference type="InterPro" id="IPR000152">
    <property type="entry name" value="EGF-type_Asp/Asn_hydroxyl_site"/>
</dbReference>
<feature type="disulfide bond" evidence="18">
    <location>
        <begin position="174"/>
        <end position="183"/>
    </location>
</feature>
<feature type="domain" description="EGF-like" evidence="22">
    <location>
        <begin position="1234"/>
        <end position="1269"/>
    </location>
</feature>
<evidence type="ECO:0000256" key="3">
    <source>
        <dbReference type="ARBA" id="ARBA00011881"/>
    </source>
</evidence>
<feature type="domain" description="EGF-like" evidence="22">
    <location>
        <begin position="147"/>
        <end position="184"/>
    </location>
</feature>
<evidence type="ECO:0000256" key="11">
    <source>
        <dbReference type="ARBA" id="ARBA00022989"/>
    </source>
</evidence>
<feature type="domain" description="EGF-like" evidence="22">
    <location>
        <begin position="186"/>
        <end position="222"/>
    </location>
</feature>
<feature type="domain" description="Laminin G" evidence="21">
    <location>
        <begin position="1023"/>
        <end position="1194"/>
    </location>
</feature>
<dbReference type="FunFam" id="2.10.25.10:FF:000122">
    <property type="entry name" value="Protein crumbs homolog 2"/>
    <property type="match status" value="1"/>
</dbReference>
<protein>
    <submittedName>
        <fullName evidence="23">Protein crumbs homolog 1-like</fullName>
    </submittedName>
</protein>
<feature type="domain" description="EGF-like" evidence="22">
    <location>
        <begin position="339"/>
        <end position="375"/>
    </location>
</feature>
<feature type="disulfide bond" evidence="18">
    <location>
        <begin position="135"/>
        <end position="144"/>
    </location>
</feature>
<dbReference type="GO" id="GO:0007157">
    <property type="term" value="P:heterophilic cell-cell adhesion via plasma membrane cell adhesion molecules"/>
    <property type="evidence" value="ECO:0007669"/>
    <property type="project" value="TreeGrafter"/>
</dbReference>
<organism evidence="23 24">
    <name type="scientific">Cynoglossus semilaevis</name>
    <name type="common">Tongue sole</name>
    <dbReference type="NCBI Taxonomy" id="244447"/>
    <lineage>
        <taxon>Eukaryota</taxon>
        <taxon>Metazoa</taxon>
        <taxon>Chordata</taxon>
        <taxon>Craniata</taxon>
        <taxon>Vertebrata</taxon>
        <taxon>Euteleostomi</taxon>
        <taxon>Actinopterygii</taxon>
        <taxon>Neopterygii</taxon>
        <taxon>Teleostei</taxon>
        <taxon>Neoteleostei</taxon>
        <taxon>Acanthomorphata</taxon>
        <taxon>Carangaria</taxon>
        <taxon>Pleuronectiformes</taxon>
        <taxon>Pleuronectoidei</taxon>
        <taxon>Cynoglossidae</taxon>
        <taxon>Cynoglossinae</taxon>
        <taxon>Cynoglossus</taxon>
    </lineage>
</organism>
<feature type="disulfide bond" evidence="18">
    <location>
        <begin position="1259"/>
        <end position="1268"/>
    </location>
</feature>
<reference evidence="23" key="3">
    <citation type="submission" date="2025-09" db="UniProtKB">
        <authorList>
            <consortium name="Ensembl"/>
        </authorList>
    </citation>
    <scope>IDENTIFICATION</scope>
</reference>
<evidence type="ECO:0000256" key="10">
    <source>
        <dbReference type="ARBA" id="ARBA00022976"/>
    </source>
</evidence>
<evidence type="ECO:0000256" key="6">
    <source>
        <dbReference type="ARBA" id="ARBA00022536"/>
    </source>
</evidence>
<dbReference type="KEGG" id="csem:103397693"/>
<dbReference type="GO" id="GO:0005911">
    <property type="term" value="C:cell-cell junction"/>
    <property type="evidence" value="ECO:0007669"/>
    <property type="project" value="UniProtKB-ARBA"/>
</dbReference>
<feature type="disulfide bond" evidence="18">
    <location>
        <begin position="96"/>
        <end position="105"/>
    </location>
</feature>
<feature type="domain" description="EGF-like" evidence="22">
    <location>
        <begin position="71"/>
        <end position="106"/>
    </location>
</feature>
<dbReference type="SMART" id="SM00179">
    <property type="entry name" value="EGF_CA"/>
    <property type="match status" value="18"/>
</dbReference>
<dbReference type="FunFam" id="2.10.25.10:FF:000123">
    <property type="entry name" value="Crumbs homolog 1 (Drosophila)"/>
    <property type="match status" value="2"/>
</dbReference>
<dbReference type="SUPFAM" id="SSF57196">
    <property type="entry name" value="EGF/Laminin"/>
    <property type="match status" value="13"/>
</dbReference>
<feature type="disulfide bond" evidence="18">
    <location>
        <begin position="212"/>
        <end position="221"/>
    </location>
</feature>
<dbReference type="FunFam" id="2.10.25.10:FF:000339">
    <property type="entry name" value="Crumbs cell polarity complex component 2"/>
    <property type="match status" value="1"/>
</dbReference>
<keyword evidence="5" id="KW-1003">Cell membrane</keyword>
<dbReference type="FunFam" id="2.10.25.10:FF:000039">
    <property type="entry name" value="Crumbs cell polarity complex component 1"/>
    <property type="match status" value="1"/>
</dbReference>
<feature type="disulfide bond" evidence="18">
    <location>
        <begin position="288"/>
        <end position="297"/>
    </location>
</feature>
<dbReference type="InterPro" id="IPR051022">
    <property type="entry name" value="Notch_Cell-Fate_Det"/>
</dbReference>
<keyword evidence="9" id="KW-0677">Repeat</keyword>
<dbReference type="GO" id="GO:0051240">
    <property type="term" value="P:positive regulation of multicellular organismal process"/>
    <property type="evidence" value="ECO:0007669"/>
    <property type="project" value="UniProtKB-ARBA"/>
</dbReference>
<name>A0A3P8WGW6_CYNSE</name>
<feature type="disulfide bond" evidence="18">
    <location>
        <begin position="1222"/>
        <end position="1231"/>
    </location>
</feature>
<feature type="domain" description="EGF-like" evidence="22">
    <location>
        <begin position="959"/>
        <end position="995"/>
    </location>
</feature>
<sequence>MEFFRLCSTNHRMVLITMMMFKLGFLCTVAADKCLSSPCNNGATCFEYMDDYACLCPKKPVWYMGKRCDELYDACISAPCENCTSKLGTHEYTCHCPAGFTGLNCTEDIDECLSNPCNGTKSHCLNGINTYSCHCPLGFKGEDCQESVPICLNETCQNHGTCVDILDTGPLCYCYAGYQGLYCEENIDDCESGPCQNGAICRDGINTYQCFCVPGFQGYHCDLDINECASHPCQNNGTCLDEVDYYTCYCAQGFKGFNCEEEIDECEEHPCRNGATCLDYIAMFSCECAAGFQGYICEVNIDECVSMPCLNAGKCIDGVNSYECDCTETGFFGDHCEIDIPECASNPCKHGSTCMEGINQYTCICWPGYEGENCEVDINECEQHPCENGGNCFQRSDTRNYGLVPELSTFTYENAAGFICHCQPGFTGDNCSVNIDECEYAPCQHGAYCQDMVNSYQCVCPDGFTGPHCELDIDECESNPCQNNATCEDTTNSYRCHCLTPETGQEPWGGRDCDIRLIGCHQHMCQNMAACAPILTVGGDHSYTCLCPPGWTGAHCNTSTTFSFNSEGYVSMQLPGFKNASTEQSGDYVHKHHMQFRFRTTLPDMVLYYQGTAEHHLVLELVGGSVQAVVKSMKVTKVTCPGPLNDGEWHQVTVTMDDSLFLTVNKHNYEERCQVKNEVPKHRAFLQSSTFQQLYVGGAPQDYLHNTSRRKGFIGCMEDLHVDQKLFIPHNHIREENKGLELGCSKQDWCQDDPCMQQGQCVDMWVRASCLCRRPYYGKRCEKEYPSWTFGHENTSSFSTFSISESHGDNFTVTFFLRSLKLHGLLLQLTREGKPYLTIYLKEGIIALYSSYTTVLSETKFVTDGNNNLVTVKVQSGPVFFDKTGNHHAFRSNRVEAGDVAYVGGLPAGKTMKTWGGHFKGCLQDIRLDDKHLSMEDHQERIKVYKATRMEYVMMGCQSDDTCKGEPCFNSGHCEVTWNDFRCHCSINFSGQLCETRLWCVDSPCADGTRCVDLHDGYECLTEASFNDNSLQYTSTNSTVSPVTNITLNIRTRDHNGILLRATSRAEIFCLGLLNSSLLVKLNTGENATVVVFTSDWTIADGSWHHIQLTMVDSTQAASGWYLDVDGKRAGSSVGVAGTLSFPTDTHIWLAEKYSGCLGEIRVGGVYLPLIHVPHTPQMKHFARLGGREPIIGCQGTPVCDSQPCQNSGVCQDHFFEFNCSCTSGWTGGLCEMEVNECASSPCAYGTCEDLLADYQCHCLPGYTGKNCQEELDNCLEYKCMNGGACIKTADADTCSCPPGYIGKRCQWRSSPVECDAETECLNEGVCIESNMEGNCICKSGFTGFRCETEIDECGSNPCLNNATCLDKLDNFQCMCVPGFTGLTCEAKKEQSTERVPWLAVTIPLTTLCMLLTLLVVFFLFTTARKKRQSEGTYSPSSQEVAGARLEMGSVLKVPPEERLI</sequence>
<evidence type="ECO:0000256" key="16">
    <source>
        <dbReference type="ARBA" id="ARBA00055075"/>
    </source>
</evidence>
<feature type="domain" description="EGF-like" evidence="22">
    <location>
        <begin position="300"/>
        <end position="337"/>
    </location>
</feature>
<keyword evidence="8 20" id="KW-0732">Signal</keyword>
<feature type="domain" description="Laminin G" evidence="21">
    <location>
        <begin position="561"/>
        <end position="744"/>
    </location>
</feature>
<dbReference type="GO" id="GO:0042995">
    <property type="term" value="C:cell projection"/>
    <property type="evidence" value="ECO:0007669"/>
    <property type="project" value="UniProtKB-SubCell"/>
</dbReference>
<dbReference type="PROSITE" id="PS01187">
    <property type="entry name" value="EGF_CA"/>
    <property type="match status" value="6"/>
</dbReference>
<feature type="domain" description="EGF-like" evidence="22">
    <location>
        <begin position="377"/>
        <end position="432"/>
    </location>
</feature>
<evidence type="ECO:0000256" key="18">
    <source>
        <dbReference type="PROSITE-ProRule" id="PRU00076"/>
    </source>
</evidence>
<dbReference type="SUPFAM" id="SSF49899">
    <property type="entry name" value="Concanavalin A-like lectins/glucanases"/>
    <property type="match status" value="3"/>
</dbReference>
<dbReference type="Proteomes" id="UP000265120">
    <property type="component" value="Chromosome Z"/>
</dbReference>
<evidence type="ECO:0000256" key="1">
    <source>
        <dbReference type="ARBA" id="ARBA00004247"/>
    </source>
</evidence>
<evidence type="ECO:0000256" key="17">
    <source>
        <dbReference type="ARBA" id="ARBA00060989"/>
    </source>
</evidence>
<feature type="chain" id="PRO_5018206114" evidence="20">
    <location>
        <begin position="32"/>
        <end position="1461"/>
    </location>
</feature>
<dbReference type="SUPFAM" id="SSF57184">
    <property type="entry name" value="Growth factor receptor domain"/>
    <property type="match status" value="1"/>
</dbReference>
<feature type="disulfide bond" evidence="18">
    <location>
        <begin position="250"/>
        <end position="259"/>
    </location>
</feature>
<keyword evidence="12 19" id="KW-0472">Membrane</keyword>
<dbReference type="FunFam" id="2.10.25.10:FF:000472">
    <property type="entry name" value="Uncharacterized protein, isoform A"/>
    <property type="match status" value="2"/>
</dbReference>
<feature type="signal peptide" evidence="20">
    <location>
        <begin position="1"/>
        <end position="31"/>
    </location>
</feature>
<feature type="disulfide bond" evidence="18">
    <location>
        <begin position="1376"/>
        <end position="1385"/>
    </location>
</feature>
<feature type="domain" description="Laminin G" evidence="21">
    <location>
        <begin position="785"/>
        <end position="957"/>
    </location>
</feature>
<feature type="domain" description="EGF-like" evidence="22">
    <location>
        <begin position="224"/>
        <end position="260"/>
    </location>
</feature>
<dbReference type="FunFam" id="2.10.25.10:FF:000208">
    <property type="entry name" value="Crumbs 2, cell polarity complex component"/>
    <property type="match status" value="1"/>
</dbReference>
<dbReference type="Gene3D" id="2.10.25.10">
    <property type="entry name" value="Laminin"/>
    <property type="match status" value="20"/>
</dbReference>
<keyword evidence="4" id="KW-0217">Developmental protein</keyword>
<dbReference type="OMA" id="EFFPLKA"/>
<dbReference type="Pfam" id="PF02210">
    <property type="entry name" value="Laminin_G_2"/>
    <property type="match status" value="3"/>
</dbReference>
<dbReference type="GO" id="GO:0031017">
    <property type="term" value="P:exocrine pancreas development"/>
    <property type="evidence" value="ECO:0007669"/>
    <property type="project" value="UniProtKB-ARBA"/>
</dbReference>
<keyword evidence="13 18" id="KW-1015">Disulfide bond</keyword>
<feature type="disulfide bond" evidence="18">
    <location>
        <begin position="1297"/>
        <end position="1306"/>
    </location>
</feature>
<keyword evidence="6 18" id="KW-0245">EGF-like domain</keyword>
<dbReference type="SMART" id="SM00282">
    <property type="entry name" value="LamG"/>
    <property type="match status" value="3"/>
</dbReference>
<feature type="disulfide bond" evidence="18">
    <location>
        <begin position="460"/>
        <end position="469"/>
    </location>
</feature>
<feature type="domain" description="EGF-like" evidence="22">
    <location>
        <begin position="262"/>
        <end position="298"/>
    </location>
</feature>
<dbReference type="InterPro" id="IPR013320">
    <property type="entry name" value="ConA-like_dom_sf"/>
</dbReference>
<evidence type="ECO:0000256" key="12">
    <source>
        <dbReference type="ARBA" id="ARBA00023136"/>
    </source>
</evidence>
<evidence type="ECO:0000256" key="8">
    <source>
        <dbReference type="ARBA" id="ARBA00022729"/>
    </source>
</evidence>
<feature type="transmembrane region" description="Helical" evidence="19">
    <location>
        <begin position="1398"/>
        <end position="1421"/>
    </location>
</feature>
<feature type="domain" description="EGF-like" evidence="22">
    <location>
        <begin position="1350"/>
        <end position="1386"/>
    </location>
</feature>
<dbReference type="InterPro" id="IPR001881">
    <property type="entry name" value="EGF-like_Ca-bd_dom"/>
</dbReference>
<dbReference type="PROSITE" id="PS00022">
    <property type="entry name" value="EGF_1"/>
    <property type="match status" value="17"/>
</dbReference>
<dbReference type="GO" id="GO:0005509">
    <property type="term" value="F:calcium ion binding"/>
    <property type="evidence" value="ECO:0007669"/>
    <property type="project" value="InterPro"/>
</dbReference>
<keyword evidence="11 19" id="KW-1133">Transmembrane helix</keyword>
<dbReference type="FunFam" id="2.10.25.10:FF:000321">
    <property type="entry name" value="Protein delta homolog 1"/>
    <property type="match status" value="1"/>
</dbReference>
<dbReference type="InterPro" id="IPR018097">
    <property type="entry name" value="EGF_Ca-bd_CS"/>
</dbReference>
<evidence type="ECO:0000256" key="14">
    <source>
        <dbReference type="ARBA" id="ARBA00023180"/>
    </source>
</evidence>
<dbReference type="Pfam" id="PF00008">
    <property type="entry name" value="EGF"/>
    <property type="match status" value="12"/>
</dbReference>
<dbReference type="InterPro" id="IPR000742">
    <property type="entry name" value="EGF"/>
</dbReference>
<dbReference type="GO" id="GO:0003008">
    <property type="term" value="P:system process"/>
    <property type="evidence" value="ECO:0007669"/>
    <property type="project" value="UniProtKB-ARBA"/>
</dbReference>
<feature type="domain" description="EGF-like" evidence="22">
    <location>
        <begin position="746"/>
        <end position="782"/>
    </location>
</feature>
<feature type="domain" description="EGF-like" evidence="22">
    <location>
        <begin position="108"/>
        <end position="145"/>
    </location>
</feature>
<dbReference type="GO" id="GO:0016324">
    <property type="term" value="C:apical plasma membrane"/>
    <property type="evidence" value="ECO:0007669"/>
    <property type="project" value="UniProtKB-SubCell"/>
</dbReference>
<feature type="domain" description="EGF-like" evidence="22">
    <location>
        <begin position="434"/>
        <end position="470"/>
    </location>
</feature>
<dbReference type="SMART" id="SM00181">
    <property type="entry name" value="EGF"/>
    <property type="match status" value="20"/>
</dbReference>
<keyword evidence="7 19" id="KW-0812">Transmembrane</keyword>
<dbReference type="InterPro" id="IPR001791">
    <property type="entry name" value="Laminin_G"/>
</dbReference>
<dbReference type="PROSITE" id="PS50026">
    <property type="entry name" value="EGF_3"/>
    <property type="match status" value="20"/>
</dbReference>
<dbReference type="InterPro" id="IPR013032">
    <property type="entry name" value="EGF-like_CS"/>
</dbReference>
<dbReference type="GO" id="GO:1901222">
    <property type="term" value="P:regulation of non-canonical NF-kappaB signal transduction"/>
    <property type="evidence" value="ECO:0007669"/>
    <property type="project" value="UniProtKB-ARBA"/>
</dbReference>
<dbReference type="STRING" id="244447.ENSCSEP00000026728"/>
<evidence type="ECO:0000313" key="24">
    <source>
        <dbReference type="Proteomes" id="UP000265120"/>
    </source>
</evidence>
<dbReference type="Ensembl" id="ENSCSET00000027082.1">
    <property type="protein sequence ID" value="ENSCSEP00000026728.1"/>
    <property type="gene ID" value="ENSCSEG00000017065.1"/>
</dbReference>
<keyword evidence="10" id="KW-0914">Notch signaling pathway</keyword>
<feature type="disulfide bond" evidence="18">
    <location>
        <begin position="422"/>
        <end position="431"/>
    </location>
</feature>
<feature type="domain" description="EGF-like" evidence="22">
    <location>
        <begin position="30"/>
        <end position="69"/>
    </location>
</feature>
<evidence type="ECO:0000256" key="20">
    <source>
        <dbReference type="SAM" id="SignalP"/>
    </source>
</evidence>
<dbReference type="GO" id="GO:0045597">
    <property type="term" value="P:positive regulation of cell differentiation"/>
    <property type="evidence" value="ECO:0007669"/>
    <property type="project" value="UniProtKB-ARBA"/>
</dbReference>
<feature type="disulfide bond" evidence="18">
    <location>
        <begin position="985"/>
        <end position="994"/>
    </location>
</feature>
<dbReference type="GO" id="GO:0032991">
    <property type="term" value="C:protein-containing complex"/>
    <property type="evidence" value="ECO:0007669"/>
    <property type="project" value="UniProtKB-ARBA"/>
</dbReference>
<dbReference type="CDD" id="cd00110">
    <property type="entry name" value="LamG"/>
    <property type="match status" value="2"/>
</dbReference>
<dbReference type="RefSeq" id="XP_008334276.1">
    <property type="nucleotide sequence ID" value="XM_008336054.3"/>
</dbReference>
<dbReference type="PANTHER" id="PTHR24049:SF19">
    <property type="entry name" value="PROTEIN CRUMBS HOMOLOG 2"/>
    <property type="match status" value="1"/>
</dbReference>
<feature type="disulfide bond" evidence="18">
    <location>
        <begin position="772"/>
        <end position="781"/>
    </location>
</feature>
<dbReference type="FunFam" id="2.60.120.200:FF:000081">
    <property type="entry name" value="Crumbs 1, cell polarity complex component"/>
    <property type="match status" value="1"/>
</dbReference>
<reference evidence="23 24" key="1">
    <citation type="journal article" date="2014" name="Nat. Genet.">
        <title>Whole-genome sequence of a flatfish provides insights into ZW sex chromosome evolution and adaptation to a benthic lifestyle.</title>
        <authorList>
            <person name="Chen S."/>
            <person name="Zhang G."/>
            <person name="Shao C."/>
            <person name="Huang Q."/>
            <person name="Liu G."/>
            <person name="Zhang P."/>
            <person name="Song W."/>
            <person name="An N."/>
            <person name="Chalopin D."/>
            <person name="Volff J.N."/>
            <person name="Hong Y."/>
            <person name="Li Q."/>
            <person name="Sha Z."/>
            <person name="Zhou H."/>
            <person name="Xie M."/>
            <person name="Yu Q."/>
            <person name="Liu Y."/>
            <person name="Xiang H."/>
            <person name="Wang N."/>
            <person name="Wu K."/>
            <person name="Yang C."/>
            <person name="Zhou Q."/>
            <person name="Liao X."/>
            <person name="Yang L."/>
            <person name="Hu Q."/>
            <person name="Zhang J."/>
            <person name="Meng L."/>
            <person name="Jin L."/>
            <person name="Tian Y."/>
            <person name="Lian J."/>
            <person name="Yang J."/>
            <person name="Miao G."/>
            <person name="Liu S."/>
            <person name="Liang Z."/>
            <person name="Yan F."/>
            <person name="Li Y."/>
            <person name="Sun B."/>
            <person name="Zhang H."/>
            <person name="Zhang J."/>
            <person name="Zhu Y."/>
            <person name="Du M."/>
            <person name="Zhao Y."/>
            <person name="Schartl M."/>
            <person name="Tang Q."/>
            <person name="Wang J."/>
        </authorList>
    </citation>
    <scope>NUCLEOTIDE SEQUENCE</scope>
</reference>
<feature type="domain" description="EGF-like" evidence="22">
    <location>
        <begin position="1271"/>
        <end position="1307"/>
    </location>
</feature>
<dbReference type="GeneID" id="103397693"/>
<feature type="disulfide bond" evidence="18">
    <location>
        <begin position="547"/>
        <end position="556"/>
    </location>
</feature>
<dbReference type="GO" id="GO:0060218">
    <property type="term" value="P:hematopoietic stem cell differentiation"/>
    <property type="evidence" value="ECO:0007669"/>
    <property type="project" value="UniProtKB-ARBA"/>
</dbReference>
<dbReference type="Gene3D" id="2.60.120.200">
    <property type="match status" value="3"/>
</dbReference>
<proteinExistence type="inferred from homology"/>
<dbReference type="GeneTree" id="ENSGT00950000183101"/>
<reference evidence="23" key="2">
    <citation type="submission" date="2025-08" db="UniProtKB">
        <authorList>
            <consortium name="Ensembl"/>
        </authorList>
    </citation>
    <scope>IDENTIFICATION</scope>
</reference>